<evidence type="ECO:0000256" key="7">
    <source>
        <dbReference type="ARBA" id="ARBA00022903"/>
    </source>
</evidence>
<reference evidence="15" key="1">
    <citation type="submission" date="2023-01" db="EMBL/GenBank/DDBJ databases">
        <title>Oxazolidinone resistance genes in florfenicol resistant enterococci from beef cattle and veal calves at slaughter.</title>
        <authorList>
            <person name="Biggel M."/>
        </authorList>
    </citation>
    <scope>NUCLEOTIDE SEQUENCE</scope>
    <source>
        <strain evidence="15">K204-1</strain>
    </source>
</reference>
<evidence type="ECO:0000256" key="11">
    <source>
        <dbReference type="ARBA" id="ARBA00045736"/>
    </source>
</evidence>
<gene>
    <name evidence="15" type="ORF">PML95_00170</name>
</gene>
<name>A0AAE9XMD7_9ENTE</name>
<dbReference type="InterPro" id="IPR050445">
    <property type="entry name" value="Bact_polysacc_biosynth/exp"/>
</dbReference>
<keyword evidence="9 12" id="KW-0472">Membrane</keyword>
<evidence type="ECO:0000256" key="5">
    <source>
        <dbReference type="ARBA" id="ARBA00022475"/>
    </source>
</evidence>
<evidence type="ECO:0000256" key="1">
    <source>
        <dbReference type="ARBA" id="ARBA00004651"/>
    </source>
</evidence>
<proteinExistence type="inferred from homology"/>
<protein>
    <recommendedName>
        <fullName evidence="4">Capsular polysaccharide biosynthesis protein CpsC</fullName>
    </recommendedName>
</protein>
<evidence type="ECO:0000256" key="12">
    <source>
        <dbReference type="SAM" id="Phobius"/>
    </source>
</evidence>
<evidence type="ECO:0000259" key="13">
    <source>
        <dbReference type="Pfam" id="PF02706"/>
    </source>
</evidence>
<dbReference type="GO" id="GO:0005886">
    <property type="term" value="C:plasma membrane"/>
    <property type="evidence" value="ECO:0007669"/>
    <property type="project" value="UniProtKB-SubCell"/>
</dbReference>
<evidence type="ECO:0000256" key="10">
    <source>
        <dbReference type="ARBA" id="ARBA00023169"/>
    </source>
</evidence>
<dbReference type="InterPro" id="IPR032807">
    <property type="entry name" value="GNVR"/>
</dbReference>
<keyword evidence="7" id="KW-0972">Capsule biogenesis/degradation</keyword>
<keyword evidence="5" id="KW-1003">Cell membrane</keyword>
<dbReference type="RefSeq" id="WP_248852197.1">
    <property type="nucleotide sequence ID" value="NZ_CP097044.1"/>
</dbReference>
<feature type="transmembrane region" description="Helical" evidence="12">
    <location>
        <begin position="177"/>
        <end position="196"/>
    </location>
</feature>
<evidence type="ECO:0000256" key="3">
    <source>
        <dbReference type="ARBA" id="ARBA00006683"/>
    </source>
</evidence>
<feature type="transmembrane region" description="Helical" evidence="12">
    <location>
        <begin position="20"/>
        <end position="40"/>
    </location>
</feature>
<evidence type="ECO:0000256" key="9">
    <source>
        <dbReference type="ARBA" id="ARBA00023136"/>
    </source>
</evidence>
<keyword evidence="10" id="KW-0270">Exopolysaccharide synthesis</keyword>
<comment type="pathway">
    <text evidence="2">Capsule biogenesis; capsule polysaccharide biosynthesis.</text>
</comment>
<feature type="domain" description="Tyrosine-protein kinase G-rich" evidence="14">
    <location>
        <begin position="148"/>
        <end position="198"/>
    </location>
</feature>
<evidence type="ECO:0000259" key="14">
    <source>
        <dbReference type="Pfam" id="PF13807"/>
    </source>
</evidence>
<dbReference type="GO" id="GO:0000271">
    <property type="term" value="P:polysaccharide biosynthetic process"/>
    <property type="evidence" value="ECO:0007669"/>
    <property type="project" value="UniProtKB-KW"/>
</dbReference>
<evidence type="ECO:0000313" key="15">
    <source>
        <dbReference type="EMBL" id="WCG22718.1"/>
    </source>
</evidence>
<evidence type="ECO:0000256" key="4">
    <source>
        <dbReference type="ARBA" id="ARBA00020739"/>
    </source>
</evidence>
<evidence type="ECO:0000256" key="2">
    <source>
        <dbReference type="ARBA" id="ARBA00005132"/>
    </source>
</evidence>
<dbReference type="PANTHER" id="PTHR32309:SF13">
    <property type="entry name" value="FERRIC ENTEROBACTIN TRANSPORT PROTEIN FEPE"/>
    <property type="match status" value="1"/>
</dbReference>
<evidence type="ECO:0000256" key="8">
    <source>
        <dbReference type="ARBA" id="ARBA00022989"/>
    </source>
</evidence>
<dbReference type="EMBL" id="CP116507">
    <property type="protein sequence ID" value="WCG22718.1"/>
    <property type="molecule type" value="Genomic_DNA"/>
</dbReference>
<dbReference type="AlphaFoldDB" id="A0AAE9XMD7"/>
<sequence length="261" mass="28617">MEETISLQDIFEILKKRWMLILASFFIAIGLTSIVTFFVMTPKYQASTQLTVTLPTNEAGANVNDVNFNLQMMNTYKDFITQAQIVAEDARGRLEAETGFEGDFHDVQGMIEVAQNPNSQMFSIKATSTDPQEAMQVANAVTAAFKEKAQETLSVDKISVLSDATLPENPVSPNRKLNLLIGAVLGLMIGVGLAFLNEMLDKTVKDDRFIKDTLGLPILGVVPQMSAKELSAKIVPAQVAPSTVTEKRVSEGTTRRSRSRV</sequence>
<keyword evidence="6 12" id="KW-0812">Transmembrane</keyword>
<organism evidence="15 16">
    <name type="scientific">Vagococcus lutrae</name>
    <dbReference type="NCBI Taxonomy" id="81947"/>
    <lineage>
        <taxon>Bacteria</taxon>
        <taxon>Bacillati</taxon>
        <taxon>Bacillota</taxon>
        <taxon>Bacilli</taxon>
        <taxon>Lactobacillales</taxon>
        <taxon>Enterococcaceae</taxon>
        <taxon>Vagococcus</taxon>
    </lineage>
</organism>
<dbReference type="PANTHER" id="PTHR32309">
    <property type="entry name" value="TYROSINE-PROTEIN KINASE"/>
    <property type="match status" value="1"/>
</dbReference>
<comment type="subcellular location">
    <subcellularLocation>
        <location evidence="1">Cell membrane</location>
        <topology evidence="1">Multi-pass membrane protein</topology>
    </subcellularLocation>
</comment>
<evidence type="ECO:0000313" key="16">
    <source>
        <dbReference type="Proteomes" id="UP001179600"/>
    </source>
</evidence>
<comment type="function">
    <text evidence="11">Required for CpsD phosphorylation. Involved in the regulation of capsular polysaccharide biosynthesis. May be part of a complex that directs the coordinated polymerization and export to the cell surface of the capsular polysaccharide.</text>
</comment>
<feature type="domain" description="Polysaccharide chain length determinant N-terminal" evidence="13">
    <location>
        <begin position="3"/>
        <end position="87"/>
    </location>
</feature>
<dbReference type="Pfam" id="PF02706">
    <property type="entry name" value="Wzz"/>
    <property type="match status" value="1"/>
</dbReference>
<dbReference type="GO" id="GO:0004713">
    <property type="term" value="F:protein tyrosine kinase activity"/>
    <property type="evidence" value="ECO:0007669"/>
    <property type="project" value="TreeGrafter"/>
</dbReference>
<accession>A0AAE9XMD7</accession>
<dbReference type="InterPro" id="IPR003856">
    <property type="entry name" value="LPS_length_determ_N"/>
</dbReference>
<evidence type="ECO:0000256" key="6">
    <source>
        <dbReference type="ARBA" id="ARBA00022692"/>
    </source>
</evidence>
<dbReference type="Proteomes" id="UP001179600">
    <property type="component" value="Chromosome"/>
</dbReference>
<keyword evidence="8 12" id="KW-1133">Transmembrane helix</keyword>
<dbReference type="Pfam" id="PF13807">
    <property type="entry name" value="GNVR"/>
    <property type="match status" value="1"/>
</dbReference>
<comment type="similarity">
    <text evidence="3">Belongs to the CpsC/CapA family.</text>
</comment>